<evidence type="ECO:0000313" key="1">
    <source>
        <dbReference type="EMBL" id="OQR77906.1"/>
    </source>
</evidence>
<accession>A0A1V9XWM9</accession>
<dbReference type="EMBL" id="MNPL01002885">
    <property type="protein sequence ID" value="OQR77906.1"/>
    <property type="molecule type" value="Genomic_DNA"/>
</dbReference>
<keyword evidence="2" id="KW-1185">Reference proteome</keyword>
<comment type="caution">
    <text evidence="1">The sequence shown here is derived from an EMBL/GenBank/DDBJ whole genome shotgun (WGS) entry which is preliminary data.</text>
</comment>
<dbReference type="Proteomes" id="UP000192247">
    <property type="component" value="Unassembled WGS sequence"/>
</dbReference>
<name>A0A1V9XWM9_9ACAR</name>
<organism evidence="1 2">
    <name type="scientific">Tropilaelaps mercedesae</name>
    <dbReference type="NCBI Taxonomy" id="418985"/>
    <lineage>
        <taxon>Eukaryota</taxon>
        <taxon>Metazoa</taxon>
        <taxon>Ecdysozoa</taxon>
        <taxon>Arthropoda</taxon>
        <taxon>Chelicerata</taxon>
        <taxon>Arachnida</taxon>
        <taxon>Acari</taxon>
        <taxon>Parasitiformes</taxon>
        <taxon>Mesostigmata</taxon>
        <taxon>Gamasina</taxon>
        <taxon>Dermanyssoidea</taxon>
        <taxon>Laelapidae</taxon>
        <taxon>Tropilaelaps</taxon>
    </lineage>
</organism>
<protein>
    <submittedName>
        <fullName evidence="1">Uncharacterized protein</fullName>
    </submittedName>
</protein>
<sequence>MRPQLRRPYPSICFRSAILNYRMDNYFLSLATPAATVVGSNINGMNVKRQDGATRSSAVFVPVRHHWMTTVRRTTFRNVTTPEVKGTLSPSVERVALTFTAFNRALATAHVLILMLVECLLELDSICWVREEDVSSFTRGWFATVRVTSVRFFWRSSTVNDDCTLIDD</sequence>
<reference evidence="1 2" key="1">
    <citation type="journal article" date="2017" name="Gigascience">
        <title>Draft genome of the honey bee ectoparasitic mite, Tropilaelaps mercedesae, is shaped by the parasitic life history.</title>
        <authorList>
            <person name="Dong X."/>
            <person name="Armstrong S.D."/>
            <person name="Xia D."/>
            <person name="Makepeace B.L."/>
            <person name="Darby A.C."/>
            <person name="Kadowaki T."/>
        </authorList>
    </citation>
    <scope>NUCLEOTIDE SEQUENCE [LARGE SCALE GENOMIC DNA]</scope>
    <source>
        <strain evidence="1">Wuxi-XJTLU</strain>
    </source>
</reference>
<dbReference type="AlphaFoldDB" id="A0A1V9XWM9"/>
<dbReference type="InParanoid" id="A0A1V9XWM9"/>
<gene>
    <name evidence="1" type="ORF">BIW11_02833</name>
</gene>
<evidence type="ECO:0000313" key="2">
    <source>
        <dbReference type="Proteomes" id="UP000192247"/>
    </source>
</evidence>
<proteinExistence type="predicted"/>